<dbReference type="InterPro" id="IPR029039">
    <property type="entry name" value="Flavoprotein-like_sf"/>
</dbReference>
<evidence type="ECO:0000313" key="3">
    <source>
        <dbReference type="EMBL" id="QJR13316.1"/>
    </source>
</evidence>
<keyword evidence="1 3" id="KW-0560">Oxidoreductase</keyword>
<dbReference type="KEGG" id="upl:DSM104440_00099"/>
<reference evidence="3 4" key="1">
    <citation type="submission" date="2020-04" db="EMBL/GenBank/DDBJ databases">
        <title>Usitatibacter rugosus gen. nov., sp. nov. and Usitatibacter palustris sp. nov., novel members of Usitatibacteraceae fam. nov. within the order Nitrosomonadales isolated from soil.</title>
        <authorList>
            <person name="Huber K.J."/>
            <person name="Neumann-Schaal M."/>
            <person name="Geppert A."/>
            <person name="Luckner M."/>
            <person name="Wanner G."/>
            <person name="Overmann J."/>
        </authorList>
    </citation>
    <scope>NUCLEOTIDE SEQUENCE [LARGE SCALE GENOMIC DNA]</scope>
    <source>
        <strain evidence="3 4">Swamp67</strain>
    </source>
</reference>
<evidence type="ECO:0000313" key="4">
    <source>
        <dbReference type="Proteomes" id="UP000503096"/>
    </source>
</evidence>
<keyword evidence="4" id="KW-1185">Reference proteome</keyword>
<dbReference type="InParanoid" id="A0A6M4H1E2"/>
<dbReference type="InterPro" id="IPR003680">
    <property type="entry name" value="Flavodoxin_fold"/>
</dbReference>
<dbReference type="AlphaFoldDB" id="A0A6M4H1E2"/>
<dbReference type="GO" id="GO:0010181">
    <property type="term" value="F:FMN binding"/>
    <property type="evidence" value="ECO:0007669"/>
    <property type="project" value="TreeGrafter"/>
</dbReference>
<dbReference type="InterPro" id="IPR046980">
    <property type="entry name" value="KefG/KefF"/>
</dbReference>
<dbReference type="PANTHER" id="PTHR47307:SF2">
    <property type="entry name" value="GLUTATHIONE-REGULATED POTASSIUM-EFFLUX SYSTEM ANCILLARY PROTEIN KEFF"/>
    <property type="match status" value="1"/>
</dbReference>
<sequence length="173" mass="19278">MAKIVVLTAHPYPDRSRAHRVLVDAIRDLPDVDVRSLYGRYPDFDIDVAAEQAALESASLVVWLHPIFWYGVPSLLKHWFDQVLTNGWAHGKGGRALAGKDCLWVVTTGGDGESYSEKGRHERPFTDYMPPIEHTARYCGMKWLEPHVLHGAHKVDDGVIADAAARLRAQLAG</sequence>
<dbReference type="RefSeq" id="WP_171159741.1">
    <property type="nucleotide sequence ID" value="NZ_CP053073.1"/>
</dbReference>
<feature type="domain" description="Flavodoxin-like fold" evidence="2">
    <location>
        <begin position="3"/>
        <end position="171"/>
    </location>
</feature>
<organism evidence="3 4">
    <name type="scientific">Usitatibacter palustris</name>
    <dbReference type="NCBI Taxonomy" id="2732487"/>
    <lineage>
        <taxon>Bacteria</taxon>
        <taxon>Pseudomonadati</taxon>
        <taxon>Pseudomonadota</taxon>
        <taxon>Betaproteobacteria</taxon>
        <taxon>Nitrosomonadales</taxon>
        <taxon>Usitatibacteraceae</taxon>
        <taxon>Usitatibacter</taxon>
    </lineage>
</organism>
<dbReference type="Pfam" id="PF02525">
    <property type="entry name" value="Flavodoxin_2"/>
    <property type="match status" value="1"/>
</dbReference>
<proteinExistence type="predicted"/>
<gene>
    <name evidence="3" type="primary">kefF</name>
    <name evidence="3" type="ORF">DSM104440_00099</name>
</gene>
<dbReference type="Proteomes" id="UP000503096">
    <property type="component" value="Chromosome"/>
</dbReference>
<dbReference type="GO" id="GO:0003955">
    <property type="term" value="F:NAD(P)H dehydrogenase (quinone) activity"/>
    <property type="evidence" value="ECO:0007669"/>
    <property type="project" value="UniProtKB-EC"/>
</dbReference>
<evidence type="ECO:0000256" key="1">
    <source>
        <dbReference type="ARBA" id="ARBA00023002"/>
    </source>
</evidence>
<accession>A0A6M4H1E2</accession>
<dbReference type="FunCoup" id="A0A6M4H1E2">
    <property type="interactions" value="19"/>
</dbReference>
<dbReference type="EMBL" id="CP053073">
    <property type="protein sequence ID" value="QJR13316.1"/>
    <property type="molecule type" value="Genomic_DNA"/>
</dbReference>
<dbReference type="EC" id="1.6.5.2" evidence="3"/>
<name>A0A6M4H1E2_9PROT</name>
<evidence type="ECO:0000259" key="2">
    <source>
        <dbReference type="Pfam" id="PF02525"/>
    </source>
</evidence>
<dbReference type="PANTHER" id="PTHR47307">
    <property type="entry name" value="GLUTATHIONE-REGULATED POTASSIUM-EFFLUX SYSTEM ANCILLARY PROTEIN KEFG"/>
    <property type="match status" value="1"/>
</dbReference>
<protein>
    <submittedName>
        <fullName evidence="3">Glutathione-regulated potassium-efflux system ancillary protein KefF</fullName>
        <ecNumber evidence="3">1.6.5.2</ecNumber>
    </submittedName>
</protein>
<dbReference type="Gene3D" id="3.40.50.360">
    <property type="match status" value="1"/>
</dbReference>
<dbReference type="GO" id="GO:0009055">
    <property type="term" value="F:electron transfer activity"/>
    <property type="evidence" value="ECO:0007669"/>
    <property type="project" value="TreeGrafter"/>
</dbReference>
<dbReference type="SUPFAM" id="SSF52218">
    <property type="entry name" value="Flavoproteins"/>
    <property type="match status" value="1"/>
</dbReference>